<evidence type="ECO:0000256" key="6">
    <source>
        <dbReference type="ARBA" id="ARBA00023242"/>
    </source>
</evidence>
<comment type="subcellular location">
    <subcellularLocation>
        <location evidence="1 8">Nucleus</location>
        <location evidence="1 8">Nucleolus</location>
    </subcellularLocation>
</comment>
<evidence type="ECO:0000256" key="1">
    <source>
        <dbReference type="ARBA" id="ARBA00004604"/>
    </source>
</evidence>
<dbReference type="EMBL" id="AVOT02000928">
    <property type="protein sequence ID" value="MBW0465000.1"/>
    <property type="molecule type" value="Genomic_DNA"/>
</dbReference>
<sequence>MTSLQDQLAAIAKANPDVGRLKDLSRRDSYIYSPFQAAKLTLDQVHQIGLDGIEQLIQTHSSFQKYHHPLFGEASKRIDRTLLDPDQEIEVASLLEEFLIHLAPYLLIKPSAHALEWLVRRFRIHHFDVPTLISIFLPYHSTPQFSAMLNIIRLDPHPHLKFLKPIQTSRTGLPLQHLTDALLASPDLFRFVVGILPMSIKHIPAHQALLGFHLTTFLGLFQAISFQRNSKEPLPQPLLAIILPSLVEGIENKQINVRITSLIIVSSLVKSSTLENGVIQSLVKLIIQTNLNAAYPDIPPHGNAAWHEYDEAMVKTLVVLFQSSADPSQLRLSSKSCHSLTQIFKIEQLLLHISQTAEVSSFWRSLIQGLTKSTLKNETDSEDLLVKLAHLLVGSTNLTEITIAEMFAPLLSMDVPVRSILRPLGIFFQRHPQLVEQVAQNLLAGPQGANKDAVSSILRLLSGDLPLSSDQCTPAILHLSSSSALLRHDALKSMLEKVNIQLPSALADSSDILKSTVRTALMDPDPLVTQVLFSYPHAVLMTVSADDIFAAATSTLHSSKTSRSTLKQWVTFLTGAFLEKTPEKAAEIAQDLLLEKLFWTKSGAKATAIFWTNDHNQNLWKGTILEGIWPAACPSENPQDRVKANETLLDGICSNFLKLGDSRIVALLRKLNTQYNPEAPLTRLVPLLVLWRMTTHLSEAIIGALINSLIEHMINNTDAVGLQQWLNIDVAESDSSHFIIDGFYSKPSSEKLFHRLTGDILRRAVSQAHRLKLPEYCWFQPNILQASVAIPCDTLLSQPADIAKLYFKLYTLGHSGGHQNSNSLGQKVLLTLFREILKEECLTFLARIWTSSSFHSTCRVVALLDAAVEVKAIPARCSASTQNRKDYQLLIPSLLIGLSDTDKGVRSAAIALTNNLKTQLAAHLSQNSLPSTSETTIYAYDMFYGIEASAGLQYLSLADFNQFITLLHSSQSEIIANGLSQIRILLEHGSLKNFGLGSKDKLLDHTVITGTFKRKILSFLLNVVQCWNEFEGRVNLLKCVRDMTDTTRLQYVVPLVDEMLSSLSTFIVDDQPISRDALMEYAMLLFQAYDSAEKVLASGKDISAYDVLIRALQCNPTQDAQLVVLETTCKKLQNRLFAILPPAQQENILRKILALASSSHDHVGIYVTCLRNLPLDTACFTQSLSSIAKEISLKMTRSNKKSKTNQGSIGKASSESPDLLELTTLLEAISMDKLQHTFKLFSVLLDTLALLLTLHANCEVDIHFSAQLLILSLTTVIPNLTVEQFRSEGLNLTPIVDYMRISLDPHVSQQTILLLAELAPLCPELICQSMMPIFTFVGAHVIERDDSYSARVVDKAIQALIPPIVDAAHAFGSSRIELILSLRELLLMFVGARDHIPKHRRTRLFVRLIENLSPYNFLGAILALIIDADIRKGTGNLSFELPLAIWDSFSSTLDVAALAHIVAEIKTLLQQSPNQSCSILPHESKENAMNVDADEILRDECEQLNTNRVRALLKFMDDALGSRSLKSKLDSARSMHDTETDQVLAYLMSQVLDISQPNVELAKDEHAKDALAIARKTAKLVSLPFFSSALLERINDENKKLVSRTFALLRTRLLSVRPIHRPEVAPCVEAVIDICVDRIKKGIVASATEQRLTLLDAIETLGAIAEAPTPSEQSLLSQVYSPLLNILSHCQDNRITLAVLSLLIKLCHQLGSRLIPQIRATLNTCAEIIQKNLNFQNLSQCAKSVSQSFQLIEATMKTSPSFILPHIYIILGLLTGPAGTKSDLKDTCQASLIRCLTKTVPLHNLEPALSSFWTTIKVSADVVLPLMGTLLCAIKRAQISEVTRQSKAVFHFLLRIFDLRKEKALCRDGLARIESIASKVFLSMVMKLNDQTLKPLLFRLIDWATVELPSDENQGRIDRSVTLYQVFHTLLSNLQTLAVPYLTHLVDYTVGILNDFAQGRNSSLELWVSVASVVEQGLSHDSEGFWNFGRLSKITSPILCQLRLASQFNTSEFSLLMRSLIRKLARHISHHDTLLKVLNSGVLDELKLHDRVQVKLLCLQALEEMWEEIGAALIPFVPETVGGSLIEALEESDGGIDLAAKQVVKRIELELGESIETYLA</sequence>
<dbReference type="Pfam" id="PF08146">
    <property type="entry name" value="BP28CT"/>
    <property type="match status" value="1"/>
</dbReference>
<evidence type="ECO:0000256" key="5">
    <source>
        <dbReference type="ARBA" id="ARBA00022552"/>
    </source>
</evidence>
<dbReference type="PANTHER" id="PTHR13457">
    <property type="entry name" value="BAP28"/>
    <property type="match status" value="1"/>
</dbReference>
<gene>
    <name evidence="10" type="ORF">O181_004715</name>
</gene>
<comment type="function">
    <text evidence="8">Involved in nucleolar processing of pre-18S ribosomal RNA.</text>
</comment>
<protein>
    <recommendedName>
        <fullName evidence="3 8">U3 small nucleolar RNA-associated protein 10</fullName>
    </recommendedName>
</protein>
<dbReference type="InterPro" id="IPR022125">
    <property type="entry name" value="U3snoRNP10_N"/>
</dbReference>
<keyword evidence="7 8" id="KW-0687">Ribonucleoprotein</keyword>
<dbReference type="InterPro" id="IPR056473">
    <property type="entry name" value="HEAT_Utp10/HEAT1"/>
</dbReference>
<evidence type="ECO:0000256" key="7">
    <source>
        <dbReference type="ARBA" id="ARBA00023274"/>
    </source>
</evidence>
<dbReference type="GO" id="GO:0000462">
    <property type="term" value="P:maturation of SSU-rRNA from tricistronic rRNA transcript (SSU-rRNA, 5.8S rRNA, LSU-rRNA)"/>
    <property type="evidence" value="ECO:0007669"/>
    <property type="project" value="TreeGrafter"/>
</dbReference>
<dbReference type="GO" id="GO:0045943">
    <property type="term" value="P:positive regulation of transcription by RNA polymerase I"/>
    <property type="evidence" value="ECO:0007669"/>
    <property type="project" value="TreeGrafter"/>
</dbReference>
<keyword evidence="5 8" id="KW-0698">rRNA processing</keyword>
<dbReference type="InterPro" id="IPR016024">
    <property type="entry name" value="ARM-type_fold"/>
</dbReference>
<dbReference type="OrthoDB" id="31183at2759"/>
<dbReference type="Pfam" id="PF12397">
    <property type="entry name" value="U3snoRNP10"/>
    <property type="match status" value="1"/>
</dbReference>
<dbReference type="GO" id="GO:0034455">
    <property type="term" value="C:t-UTP complex"/>
    <property type="evidence" value="ECO:0007669"/>
    <property type="project" value="TreeGrafter"/>
</dbReference>
<comment type="caution">
    <text evidence="10">The sequence shown here is derived from an EMBL/GenBank/DDBJ whole genome shotgun (WGS) entry which is preliminary data.</text>
</comment>
<dbReference type="Proteomes" id="UP000765509">
    <property type="component" value="Unassembled WGS sequence"/>
</dbReference>
<evidence type="ECO:0000256" key="8">
    <source>
        <dbReference type="RuleBase" id="RU367065"/>
    </source>
</evidence>
<evidence type="ECO:0000259" key="9">
    <source>
        <dbReference type="SMART" id="SM01036"/>
    </source>
</evidence>
<comment type="subunit">
    <text evidence="8">Component of the ribosomal small subunit (SSU) processome.</text>
</comment>
<keyword evidence="11" id="KW-1185">Reference proteome</keyword>
<evidence type="ECO:0000313" key="10">
    <source>
        <dbReference type="EMBL" id="MBW0465000.1"/>
    </source>
</evidence>
<dbReference type="PANTHER" id="PTHR13457:SF1">
    <property type="entry name" value="HEAT REPEAT-CONTAINING PROTEIN 1"/>
    <property type="match status" value="1"/>
</dbReference>
<reference evidence="10" key="1">
    <citation type="submission" date="2021-03" db="EMBL/GenBank/DDBJ databases">
        <title>Draft genome sequence of rust myrtle Austropuccinia psidii MF-1, a brazilian biotype.</title>
        <authorList>
            <person name="Quecine M.C."/>
            <person name="Pachon D.M.R."/>
            <person name="Bonatelli M.L."/>
            <person name="Correr F.H."/>
            <person name="Franceschini L.M."/>
            <person name="Leite T.F."/>
            <person name="Margarido G.R.A."/>
            <person name="Almeida C.A."/>
            <person name="Ferrarezi J.A."/>
            <person name="Labate C.A."/>
        </authorList>
    </citation>
    <scope>NUCLEOTIDE SEQUENCE</scope>
    <source>
        <strain evidence="10">MF-1</strain>
    </source>
</reference>
<accession>A0A9Q3BHJ0</accession>
<evidence type="ECO:0000256" key="2">
    <source>
        <dbReference type="ARBA" id="ARBA00010559"/>
    </source>
</evidence>
<name>A0A9Q3BHJ0_9BASI</name>
<dbReference type="SUPFAM" id="SSF48371">
    <property type="entry name" value="ARM repeat"/>
    <property type="match status" value="2"/>
</dbReference>
<dbReference type="InterPro" id="IPR040191">
    <property type="entry name" value="UTP10"/>
</dbReference>
<dbReference type="GO" id="GO:0030686">
    <property type="term" value="C:90S preribosome"/>
    <property type="evidence" value="ECO:0007669"/>
    <property type="project" value="TreeGrafter"/>
</dbReference>
<dbReference type="Pfam" id="PF23243">
    <property type="entry name" value="HEAT_HEATR1"/>
    <property type="match status" value="1"/>
</dbReference>
<evidence type="ECO:0000256" key="3">
    <source>
        <dbReference type="ARBA" id="ARBA00015399"/>
    </source>
</evidence>
<evidence type="ECO:0000256" key="4">
    <source>
        <dbReference type="ARBA" id="ARBA00022517"/>
    </source>
</evidence>
<dbReference type="GO" id="GO:0032040">
    <property type="term" value="C:small-subunit processome"/>
    <property type="evidence" value="ECO:0007669"/>
    <property type="project" value="TreeGrafter"/>
</dbReference>
<dbReference type="GO" id="GO:0030515">
    <property type="term" value="F:snoRNA binding"/>
    <property type="evidence" value="ECO:0007669"/>
    <property type="project" value="TreeGrafter"/>
</dbReference>
<feature type="domain" description="BP28 C-terminal" evidence="9">
    <location>
        <begin position="1839"/>
        <end position="1985"/>
    </location>
</feature>
<dbReference type="InterPro" id="IPR012954">
    <property type="entry name" value="BP28_C_dom"/>
</dbReference>
<organism evidence="10 11">
    <name type="scientific">Austropuccinia psidii MF-1</name>
    <dbReference type="NCBI Taxonomy" id="1389203"/>
    <lineage>
        <taxon>Eukaryota</taxon>
        <taxon>Fungi</taxon>
        <taxon>Dikarya</taxon>
        <taxon>Basidiomycota</taxon>
        <taxon>Pucciniomycotina</taxon>
        <taxon>Pucciniomycetes</taxon>
        <taxon>Pucciniales</taxon>
        <taxon>Sphaerophragmiaceae</taxon>
        <taxon>Austropuccinia</taxon>
    </lineage>
</organism>
<comment type="similarity">
    <text evidence="2 8">Belongs to the HEATR1/UTP10 family.</text>
</comment>
<proteinExistence type="inferred from homology"/>
<dbReference type="SMART" id="SM01036">
    <property type="entry name" value="BP28CT"/>
    <property type="match status" value="1"/>
</dbReference>
<keyword evidence="6 8" id="KW-0539">Nucleus</keyword>
<keyword evidence="4 8" id="KW-0690">Ribosome biogenesis</keyword>
<evidence type="ECO:0000313" key="11">
    <source>
        <dbReference type="Proteomes" id="UP000765509"/>
    </source>
</evidence>